<evidence type="ECO:0000256" key="1">
    <source>
        <dbReference type="ARBA" id="ARBA00022729"/>
    </source>
</evidence>
<dbReference type="SMART" id="SM00089">
    <property type="entry name" value="PKD"/>
    <property type="match status" value="3"/>
</dbReference>
<reference evidence="5 6" key="1">
    <citation type="journal article" date="2019" name="Nat. Microbiol.">
        <title>Mediterranean grassland soil C-N compound turnover is dependent on rainfall and depth, and is mediated by genomically divergent microorganisms.</title>
        <authorList>
            <person name="Diamond S."/>
            <person name="Andeer P.F."/>
            <person name="Li Z."/>
            <person name="Crits-Christoph A."/>
            <person name="Burstein D."/>
            <person name="Anantharaman K."/>
            <person name="Lane K.R."/>
            <person name="Thomas B.C."/>
            <person name="Pan C."/>
            <person name="Northen T.R."/>
            <person name="Banfield J.F."/>
        </authorList>
    </citation>
    <scope>NUCLEOTIDE SEQUENCE [LARGE SCALE GENOMIC DNA]</scope>
    <source>
        <strain evidence="5">WS_6</strain>
    </source>
</reference>
<dbReference type="PANTHER" id="PTHR22953">
    <property type="entry name" value="ACID PHOSPHATASE RELATED"/>
    <property type="match status" value="1"/>
</dbReference>
<dbReference type="InterPro" id="IPR012334">
    <property type="entry name" value="Pectin_lyas_fold"/>
</dbReference>
<feature type="domain" description="Cadherin" evidence="4">
    <location>
        <begin position="1096"/>
        <end position="1201"/>
    </location>
</feature>
<proteinExistence type="predicted"/>
<feature type="region of interest" description="Disordered" evidence="2">
    <location>
        <begin position="288"/>
        <end position="310"/>
    </location>
</feature>
<feature type="domain" description="PKD" evidence="3">
    <location>
        <begin position="627"/>
        <end position="712"/>
    </location>
</feature>
<comment type="caution">
    <text evidence="5">The sequence shown here is derived from an EMBL/GenBank/DDBJ whole genome shotgun (WGS) entry which is preliminary data.</text>
</comment>
<dbReference type="PANTHER" id="PTHR22953:SF153">
    <property type="entry name" value="PURPLE ACID PHOSPHATASE"/>
    <property type="match status" value="1"/>
</dbReference>
<keyword evidence="1" id="KW-0732">Signal</keyword>
<dbReference type="SMART" id="SM00710">
    <property type="entry name" value="PbH1"/>
    <property type="match status" value="5"/>
</dbReference>
<evidence type="ECO:0000259" key="4">
    <source>
        <dbReference type="PROSITE" id="PS50268"/>
    </source>
</evidence>
<dbReference type="InterPro" id="IPR006626">
    <property type="entry name" value="PbH1"/>
</dbReference>
<dbReference type="InterPro" id="IPR007742">
    <property type="entry name" value="NosD_dom"/>
</dbReference>
<dbReference type="SUPFAM" id="SSF51126">
    <property type="entry name" value="Pectin lyase-like"/>
    <property type="match status" value="1"/>
</dbReference>
<dbReference type="EMBL" id="VBOW01000027">
    <property type="protein sequence ID" value="TMQ58986.1"/>
    <property type="molecule type" value="Genomic_DNA"/>
</dbReference>
<gene>
    <name evidence="5" type="ORF">E6K76_06450</name>
</gene>
<dbReference type="GO" id="GO:0005509">
    <property type="term" value="F:calcium ion binding"/>
    <property type="evidence" value="ECO:0007669"/>
    <property type="project" value="InterPro"/>
</dbReference>
<dbReference type="InterPro" id="IPR022409">
    <property type="entry name" value="PKD/Chitinase_dom"/>
</dbReference>
<dbReference type="InterPro" id="IPR039331">
    <property type="entry name" value="PAPs-like"/>
</dbReference>
<dbReference type="SUPFAM" id="SSF56300">
    <property type="entry name" value="Metallo-dependent phosphatases"/>
    <property type="match status" value="1"/>
</dbReference>
<dbReference type="SUPFAM" id="SSF49299">
    <property type="entry name" value="PKD domain"/>
    <property type="match status" value="2"/>
</dbReference>
<dbReference type="GO" id="GO:0016020">
    <property type="term" value="C:membrane"/>
    <property type="evidence" value="ECO:0007669"/>
    <property type="project" value="InterPro"/>
</dbReference>
<evidence type="ECO:0000313" key="6">
    <source>
        <dbReference type="Proteomes" id="UP000316852"/>
    </source>
</evidence>
<dbReference type="CDD" id="cd00146">
    <property type="entry name" value="PKD"/>
    <property type="match status" value="2"/>
</dbReference>
<feature type="non-terminal residue" evidence="5">
    <location>
        <position position="1316"/>
    </location>
</feature>
<dbReference type="Gene3D" id="3.60.21.10">
    <property type="match status" value="1"/>
</dbReference>
<evidence type="ECO:0000256" key="2">
    <source>
        <dbReference type="SAM" id="MobiDB-lite"/>
    </source>
</evidence>
<dbReference type="InterPro" id="IPR002126">
    <property type="entry name" value="Cadherin-like_dom"/>
</dbReference>
<sequence>MPFGPRGRNAFFPSPPALRAARGGFARNLFAWYFGWALILAPSAATAATFYVDNANPACSNTGPGTPTAPYCTISAAIAAHKGPGTTIYVRPGLYPEQITVPASGDSASPFVIQALGAPVTVDGSDDFSATAEWTLYSGDVWLASSVTWSPLQVFADGARLTPSSASPSALPLRTFHYVSGTGLYVNAGGGNPGSHQSRVGRRAYGFRLSGRSWVTISGFTVTRTEDRAIYLSSSSNHCVVSSNSVNLARHYGIGISASTGVLVTSNVIFDNQDHGISLSSTSDGCTLQDNESFRNADPSTRRANGISLSGSSGNLVQRNRLHDNQDTGLQFGSSSNNNISIGNISWNNGDHGFHHLSTCTGTVHRHEVAYGNFNDGFAVEGGCTGTSVFNCIAVSNGLTQGGLDLWVDSGSAPGFVSDYNLFWNSTSAAPVKYISTTYPSVAAYSAATAQDAQSLQSDPRFVNPGAGDFHLNSNSPAIDNANSSVSNWPAMDAEGRPRVDDPSTPNAGIGPVSYADRGALEFTLNGVPPVARLTVTPASGSAPLAVTADASTSTDDDGTIASYRFDFGDGTFVGPQTASSAAHTYAAGNWTCGLTVTDSQGNTNFTSAAVAVSGSSNLPPQGIINTPVGNVTVVSGSSVSFTGTASDPDNTTPFTYLWDFGGGAPNQVVEDPGAIVFNTPGTYTARFTVTDSMGLADPTPDSRVVTVVAPTVGGAEVHWTMTGQNSVTFEWVGSEDFIRYGPTTIYTQSVTATTPNPIPFSSAGPFWEAKLIGLQENTLYHYSIGSGPDHTFHTPPPAGSSDFTIFVEGDIADESSYVRMGTIQSQIAASPPAFVLMVGDLTYGGAHGLSKVDHHFNDVMVWSQDAAYMPAWGNEEYDRPATDDLRNYKGRFDFPNPQTSPGSPSVSCCGEDWYWFDYGNVRFIAYPEPWSGALSDWRPKAAALMDAAQTDPAIRFIVTFGHRPAYSSGHHEGDSTLKGHLDALGATHSKYVLNLNAHSHNYERSFPQNGVVHITAGTGGSNLEQDGSCLWLACTQPSWSVFRAMHLGSLKLHFTSTGIEGSFLCGPAGGGTNDVGCPLGSVLDTFSIGGSAPTVTAPSSASVAEASLLTVSVTATDPDGEPITSLTADLTGLPAGNNAQFSSPSPHTSGTFTWTTAYADARTAPYDVTFTAANVLSGSATTAITVTDVDRAPAVTAPATATVQAGSLLTVSVTASDPDGEAITSLTADLTGLPAGNNAQFSSPSPHTSGSLTWAPTAGDVNSTPYNVTFTAANALSGSATTAITVTNADQAPAVTAPATATVQAGSLLTVSVTA</sequence>
<dbReference type="Pfam" id="PF05048">
    <property type="entry name" value="NosD"/>
    <property type="match status" value="1"/>
</dbReference>
<dbReference type="InterPro" id="IPR022441">
    <property type="entry name" value="Para_beta_helix_rpt-2"/>
</dbReference>
<dbReference type="InterPro" id="IPR035986">
    <property type="entry name" value="PKD_dom_sf"/>
</dbReference>
<dbReference type="Gene3D" id="2.60.40.10">
    <property type="entry name" value="Immunoglobulins"/>
    <property type="match status" value="3"/>
</dbReference>
<evidence type="ECO:0000259" key="3">
    <source>
        <dbReference type="PROSITE" id="PS50093"/>
    </source>
</evidence>
<dbReference type="InterPro" id="IPR029052">
    <property type="entry name" value="Metallo-depent_PP-like"/>
</dbReference>
<dbReference type="Proteomes" id="UP000316852">
    <property type="component" value="Unassembled WGS sequence"/>
</dbReference>
<dbReference type="PROSITE" id="PS50268">
    <property type="entry name" value="CADHERIN_2"/>
    <property type="match status" value="1"/>
</dbReference>
<dbReference type="GO" id="GO:0007156">
    <property type="term" value="P:homophilic cell adhesion via plasma membrane adhesion molecules"/>
    <property type="evidence" value="ECO:0007669"/>
    <property type="project" value="InterPro"/>
</dbReference>
<dbReference type="InterPro" id="IPR013783">
    <property type="entry name" value="Ig-like_fold"/>
</dbReference>
<protein>
    <submittedName>
        <fullName evidence="5">PKD domain-containing protein</fullName>
    </submittedName>
</protein>
<dbReference type="InterPro" id="IPR011050">
    <property type="entry name" value="Pectin_lyase_fold/virulence"/>
</dbReference>
<dbReference type="GO" id="GO:0003993">
    <property type="term" value="F:acid phosphatase activity"/>
    <property type="evidence" value="ECO:0007669"/>
    <property type="project" value="InterPro"/>
</dbReference>
<feature type="domain" description="PKD" evidence="3">
    <location>
        <begin position="530"/>
        <end position="618"/>
    </location>
</feature>
<dbReference type="PROSITE" id="PS50093">
    <property type="entry name" value="PKD"/>
    <property type="match status" value="2"/>
</dbReference>
<name>A0A538T5S3_UNCEI</name>
<evidence type="ECO:0000313" key="5">
    <source>
        <dbReference type="EMBL" id="TMQ58986.1"/>
    </source>
</evidence>
<accession>A0A538T5S3</accession>
<organism evidence="5 6">
    <name type="scientific">Eiseniibacteriota bacterium</name>
    <dbReference type="NCBI Taxonomy" id="2212470"/>
    <lineage>
        <taxon>Bacteria</taxon>
        <taxon>Candidatus Eiseniibacteriota</taxon>
    </lineage>
</organism>
<dbReference type="Gene3D" id="2.160.20.10">
    <property type="entry name" value="Single-stranded right-handed beta-helix, Pectin lyase-like"/>
    <property type="match status" value="1"/>
</dbReference>
<dbReference type="NCBIfam" id="TIGR03804">
    <property type="entry name" value="para_beta_helix"/>
    <property type="match status" value="1"/>
</dbReference>
<dbReference type="Pfam" id="PF18911">
    <property type="entry name" value="PKD_4"/>
    <property type="match status" value="2"/>
</dbReference>
<dbReference type="InterPro" id="IPR000601">
    <property type="entry name" value="PKD_dom"/>
</dbReference>